<dbReference type="PANTHER" id="PTHR18839:SF0">
    <property type="entry name" value="MITOTIC INTERACTOR AND SUBSTRATE OF PLK1 ISOFORM X1-RELATED"/>
    <property type="match status" value="1"/>
</dbReference>
<reference evidence="2" key="1">
    <citation type="submission" date="2025-08" db="UniProtKB">
        <authorList>
            <consortium name="Ensembl"/>
        </authorList>
    </citation>
    <scope>IDENTIFICATION</scope>
</reference>
<gene>
    <name evidence="2" type="primary">LOC127355953</name>
</gene>
<feature type="compositionally biased region" description="Polar residues" evidence="1">
    <location>
        <begin position="851"/>
        <end position="860"/>
    </location>
</feature>
<feature type="region of interest" description="Disordered" evidence="1">
    <location>
        <begin position="1"/>
        <end position="60"/>
    </location>
</feature>
<protein>
    <recommendedName>
        <fullName evidence="4">A-kinase anchor protein 2 C-terminal domain-containing protein</fullName>
    </recommendedName>
</protein>
<name>A0A8C4ELS5_DICLA</name>
<feature type="compositionally biased region" description="Basic and acidic residues" evidence="1">
    <location>
        <begin position="298"/>
        <end position="308"/>
    </location>
</feature>
<feature type="region of interest" description="Disordered" evidence="1">
    <location>
        <begin position="186"/>
        <end position="243"/>
    </location>
</feature>
<feature type="compositionally biased region" description="Basic and acidic residues" evidence="1">
    <location>
        <begin position="803"/>
        <end position="832"/>
    </location>
</feature>
<feature type="compositionally biased region" description="Basic and acidic residues" evidence="1">
    <location>
        <begin position="761"/>
        <end position="778"/>
    </location>
</feature>
<sequence>METRDPRPSPQGLVSQDDAGLWMKTDSNPVTDHTESPSVTCGERPQDEPKVTPPAPAPVLKPRYYGVMDDVGADYVFIPPPPPSYTAPSLPTAGSTDAMVNNPTVTLTNGGADAREAKANPSGLDWHHDERQLMAAHNKVNEVKASTAHTSMESMDTVSLSEDKDCTLAKDQTSMECTGSLMETCYDPSGRHNQDSTTGDEESNVEHEDVVILSGRQENWSETDAEGDKYPKQVPSNTEKDKDVCDLAETDLKLTTENMDFVETNALTDFESCGPPELCKCNQNKTNQPQVPEVSNYDEGHVDNKSLDSNLTKDDWVRRESGTSKTQVSRLSISEGYEEIKGEQEDVSRKISTDIQQGEQLLQRLQQVQLRQDVHLPESPHTSQQVVQETRGETKGVLGTEADDVRAREGDLTGVESKSHTVEDEGAKTNLTEKERNEGKDVETIAMMSSSTMPVEPEHHIIARTEEGDSDDDQSNSWVPVDVSPINPLETSPTQTPFPSTRHRLSVTETSIERQIHEAANEKQNLQRAGGLFNLADNPDVLEIPFKTNISLEPLATTVGPDQRRDWQFSEQKMQKEISQEIQRELVLVNQGKIPGGYSKGEVRQLKETKLLFEAFQQDNTDGPTRQRKLPTSLMKDHVYPSVLERTRSLEMFSLKSRPISRAHSLRLYKSATSEMEKSPDDLRSRSPVGGSRDKTRLFPYPKQDKQTRLHRSMDSISADVSTSAVETRSKIREGNATQESPILRQNPFYKLRPALALQPEVEKDIREAKEREEELRRQRSSLYGENRQNSEDGEKSQPTLEPDVRRQSRGKLERVWPPPSKKDQQTQEPKVHRAGGQKAPLWQRWESGLVNGQPSKENN</sequence>
<reference evidence="2" key="2">
    <citation type="submission" date="2025-09" db="UniProtKB">
        <authorList>
            <consortium name="Ensembl"/>
        </authorList>
    </citation>
    <scope>IDENTIFICATION</scope>
</reference>
<proteinExistence type="predicted"/>
<feature type="region of interest" description="Disordered" evidence="1">
    <location>
        <begin position="408"/>
        <end position="436"/>
    </location>
</feature>
<evidence type="ECO:0000313" key="3">
    <source>
        <dbReference type="Proteomes" id="UP000694389"/>
    </source>
</evidence>
<dbReference type="GeneTree" id="ENSGT00940000169385"/>
<dbReference type="PANTHER" id="PTHR18839">
    <property type="entry name" value="MITOTIC INTERACTOR AND SUBSTRATE OF PLK1 MISP FAMILY MEMBER"/>
    <property type="match status" value="1"/>
</dbReference>
<organism evidence="2 3">
    <name type="scientific">Dicentrarchus labrax</name>
    <name type="common">European seabass</name>
    <name type="synonym">Morone labrax</name>
    <dbReference type="NCBI Taxonomy" id="13489"/>
    <lineage>
        <taxon>Eukaryota</taxon>
        <taxon>Metazoa</taxon>
        <taxon>Chordata</taxon>
        <taxon>Craniata</taxon>
        <taxon>Vertebrata</taxon>
        <taxon>Euteleostomi</taxon>
        <taxon>Actinopterygii</taxon>
        <taxon>Neopterygii</taxon>
        <taxon>Teleostei</taxon>
        <taxon>Neoteleostei</taxon>
        <taxon>Acanthomorphata</taxon>
        <taxon>Eupercaria</taxon>
        <taxon>Moronidae</taxon>
        <taxon>Dicentrarchus</taxon>
    </lineage>
</organism>
<evidence type="ECO:0008006" key="4">
    <source>
        <dbReference type="Google" id="ProtNLM"/>
    </source>
</evidence>
<accession>A0A8C4ELS5</accession>
<feature type="compositionally biased region" description="Basic and acidic residues" evidence="1">
    <location>
        <begin position="692"/>
        <end position="714"/>
    </location>
</feature>
<dbReference type="InterPro" id="IPR042779">
    <property type="entry name" value="MISP/MISP3-like"/>
</dbReference>
<feature type="compositionally biased region" description="Basic and acidic residues" evidence="1">
    <location>
        <begin position="675"/>
        <end position="685"/>
    </location>
</feature>
<feature type="region of interest" description="Disordered" evidence="1">
    <location>
        <begin position="87"/>
        <end position="124"/>
    </location>
</feature>
<dbReference type="Proteomes" id="UP000694389">
    <property type="component" value="Unassembled WGS sequence"/>
</dbReference>
<feature type="compositionally biased region" description="Polar residues" evidence="1">
    <location>
        <begin position="715"/>
        <end position="727"/>
    </location>
</feature>
<dbReference type="RefSeq" id="XP_051243257.1">
    <property type="nucleotide sequence ID" value="XM_051387297.1"/>
</dbReference>
<feature type="region of interest" description="Disordered" evidence="1">
    <location>
        <begin position="761"/>
        <end position="860"/>
    </location>
</feature>
<feature type="compositionally biased region" description="Polar residues" evidence="1">
    <location>
        <begin position="25"/>
        <end position="39"/>
    </location>
</feature>
<dbReference type="AlphaFoldDB" id="A0A8C4ELS5"/>
<evidence type="ECO:0000313" key="2">
    <source>
        <dbReference type="Ensembl" id="ENSDLAP00005021085.1"/>
    </source>
</evidence>
<evidence type="ECO:0000256" key="1">
    <source>
        <dbReference type="SAM" id="MobiDB-lite"/>
    </source>
</evidence>
<feature type="region of interest" description="Disordered" evidence="1">
    <location>
        <begin position="671"/>
        <end position="746"/>
    </location>
</feature>
<feature type="region of interest" description="Disordered" evidence="1">
    <location>
        <begin position="288"/>
        <end position="308"/>
    </location>
</feature>
<keyword evidence="3" id="KW-1185">Reference proteome</keyword>
<dbReference type="GeneID" id="127355953"/>
<dbReference type="Ensembl" id="ENSDLAT00005022584.2">
    <property type="protein sequence ID" value="ENSDLAP00005021085.1"/>
    <property type="gene ID" value="ENSDLAG00005009771.2"/>
</dbReference>
<feature type="compositionally biased region" description="Polar residues" evidence="1">
    <location>
        <begin position="94"/>
        <end position="109"/>
    </location>
</feature>